<keyword evidence="1" id="KW-0067">ATP-binding</keyword>
<organism evidence="3 4">
    <name type="scientific">Hyphobacterium marinum</name>
    <dbReference type="NCBI Taxonomy" id="3116574"/>
    <lineage>
        <taxon>Bacteria</taxon>
        <taxon>Pseudomonadati</taxon>
        <taxon>Pseudomonadota</taxon>
        <taxon>Alphaproteobacteria</taxon>
        <taxon>Maricaulales</taxon>
        <taxon>Maricaulaceae</taxon>
        <taxon>Hyphobacterium</taxon>
    </lineage>
</organism>
<protein>
    <submittedName>
        <fullName evidence="3">RimK family protein</fullName>
    </submittedName>
</protein>
<dbReference type="Pfam" id="PF08443">
    <property type="entry name" value="RimK"/>
    <property type="match status" value="1"/>
</dbReference>
<dbReference type="Proteomes" id="UP001310692">
    <property type="component" value="Unassembled WGS sequence"/>
</dbReference>
<feature type="domain" description="ATP-grasp" evidence="2">
    <location>
        <begin position="286"/>
        <end position="477"/>
    </location>
</feature>
<sequence>MSDWLILVDHASDLAQHETPHKVMRVRDYLTNPGLFSGRRPNILNLARTYGYQSEGYYASLLAEARGHRVAPSVQAMVELSRKTLYAQALPELNAALTRDLEGSDVSERPLLVAFGRSRDDRIGRFSKLLFDWFRVPVLEVTLAAGKAEIDRIRAVSPHTLKGETRDFFLDSLERHTRRKWSPAKEKAQARWSLAVLLDPEEKTPPSSQTSIKRLANVANKMGVEVEPIGPGDLASLAEYDALFIRATTAIDNYTYRFARRAEQEGMPVIDDTASMIRCTNKVFLKELLDLAGVASPRTEVIGEGAKLDGLMDRLGSPVVLKAPDGSFSRQVHKVSTEAELAERAKALFKDTALVIAQEYMPTTYDWRVGVLGGKALYACKYKMARGHWQIMRHGADGKVTEGGSETLSVDDAPPAVIETALKAARLIGDGLYGIDLKENERGVFVIEVNDNPNLDTEVEGAVLKDALWRALIDWFSARLEKRMGALKTR</sequence>
<dbReference type="RefSeq" id="WP_330194768.1">
    <property type="nucleotide sequence ID" value="NZ_JAZDRO010000001.1"/>
</dbReference>
<dbReference type="PANTHER" id="PTHR21621">
    <property type="entry name" value="RIBOSOMAL PROTEIN S6 MODIFICATION PROTEIN"/>
    <property type="match status" value="1"/>
</dbReference>
<proteinExistence type="predicted"/>
<evidence type="ECO:0000313" key="3">
    <source>
        <dbReference type="EMBL" id="MEE2565230.1"/>
    </source>
</evidence>
<dbReference type="Gene3D" id="3.30.470.20">
    <property type="entry name" value="ATP-grasp fold, B domain"/>
    <property type="match status" value="1"/>
</dbReference>
<dbReference type="InterPro" id="IPR013651">
    <property type="entry name" value="ATP-grasp_RimK-type"/>
</dbReference>
<reference evidence="3 4" key="1">
    <citation type="submission" date="2024-01" db="EMBL/GenBank/DDBJ databases">
        <title>Hyphobacterium bacterium isolated from marine sediment.</title>
        <authorList>
            <person name="Zhao S."/>
        </authorList>
    </citation>
    <scope>NUCLEOTIDE SEQUENCE [LARGE SCALE GENOMIC DNA]</scope>
    <source>
        <strain evidence="3 4">Y60-23</strain>
    </source>
</reference>
<keyword evidence="4" id="KW-1185">Reference proteome</keyword>
<name>A0ABU7LW74_9PROT</name>
<dbReference type="PANTHER" id="PTHR21621:SF0">
    <property type="entry name" value="BETA-CITRYLGLUTAMATE SYNTHASE B-RELATED"/>
    <property type="match status" value="1"/>
</dbReference>
<evidence type="ECO:0000313" key="4">
    <source>
        <dbReference type="Proteomes" id="UP001310692"/>
    </source>
</evidence>
<evidence type="ECO:0000256" key="1">
    <source>
        <dbReference type="PROSITE-ProRule" id="PRU00409"/>
    </source>
</evidence>
<evidence type="ECO:0000259" key="2">
    <source>
        <dbReference type="PROSITE" id="PS50975"/>
    </source>
</evidence>
<comment type="caution">
    <text evidence="3">The sequence shown here is derived from an EMBL/GenBank/DDBJ whole genome shotgun (WGS) entry which is preliminary data.</text>
</comment>
<dbReference type="EMBL" id="JAZDRO010000001">
    <property type="protein sequence ID" value="MEE2565230.1"/>
    <property type="molecule type" value="Genomic_DNA"/>
</dbReference>
<dbReference type="InterPro" id="IPR011761">
    <property type="entry name" value="ATP-grasp"/>
</dbReference>
<dbReference type="InterPro" id="IPR013815">
    <property type="entry name" value="ATP_grasp_subdomain_1"/>
</dbReference>
<gene>
    <name evidence="3" type="ORF">V0U35_00945</name>
</gene>
<dbReference type="InterPro" id="IPR025839">
    <property type="entry name" value="RLAN_dom"/>
</dbReference>
<dbReference type="Gene3D" id="3.30.1490.20">
    <property type="entry name" value="ATP-grasp fold, A domain"/>
    <property type="match status" value="1"/>
</dbReference>
<accession>A0ABU7LW74</accession>
<dbReference type="SUPFAM" id="SSF56059">
    <property type="entry name" value="Glutathione synthetase ATP-binding domain-like"/>
    <property type="match status" value="1"/>
</dbReference>
<keyword evidence="1" id="KW-0547">Nucleotide-binding</keyword>
<dbReference type="PROSITE" id="PS50975">
    <property type="entry name" value="ATP_GRASP"/>
    <property type="match status" value="1"/>
</dbReference>
<dbReference type="Pfam" id="PF14401">
    <property type="entry name" value="RLAN"/>
    <property type="match status" value="1"/>
</dbReference>